<evidence type="ECO:0000313" key="2">
    <source>
        <dbReference type="EMBL" id="KAA8541093.1"/>
    </source>
</evidence>
<sequence>MVSCGWFAIPDRGYTLLAVVGIKDPVGPGVNDAVQTCLAAGITVRMVTGDNTNTIEAIAKECRILTEYGLAIEGTEFCSRSLDQMKEIIHKIQVMAQSSPSDNHILVTHLKNMFKEVVAVTGDGTNDAPALHKADIGLAMGIARIGV</sequence>
<keyword evidence="3" id="KW-1185">Reference proteome</keyword>
<dbReference type="PRINTS" id="PR00119">
    <property type="entry name" value="CATATPASE"/>
</dbReference>
<dbReference type="EMBL" id="CM018036">
    <property type="protein sequence ID" value="KAA8541093.1"/>
    <property type="molecule type" value="Genomic_DNA"/>
</dbReference>
<dbReference type="InterPro" id="IPR036412">
    <property type="entry name" value="HAD-like_sf"/>
</dbReference>
<protein>
    <recommendedName>
        <fullName evidence="4">Cation-transporting P-type ATPase C-terminal domain-containing protein</fullName>
    </recommendedName>
</protein>
<organism evidence="2 3">
    <name type="scientific">Nyssa sinensis</name>
    <dbReference type="NCBI Taxonomy" id="561372"/>
    <lineage>
        <taxon>Eukaryota</taxon>
        <taxon>Viridiplantae</taxon>
        <taxon>Streptophyta</taxon>
        <taxon>Embryophyta</taxon>
        <taxon>Tracheophyta</taxon>
        <taxon>Spermatophyta</taxon>
        <taxon>Magnoliopsida</taxon>
        <taxon>eudicotyledons</taxon>
        <taxon>Gunneridae</taxon>
        <taxon>Pentapetalae</taxon>
        <taxon>asterids</taxon>
        <taxon>Cornales</taxon>
        <taxon>Nyssaceae</taxon>
        <taxon>Nyssa</taxon>
    </lineage>
</organism>
<keyword evidence="1" id="KW-0460">Magnesium</keyword>
<dbReference type="SUPFAM" id="SSF56784">
    <property type="entry name" value="HAD-like"/>
    <property type="match status" value="1"/>
</dbReference>
<evidence type="ECO:0008006" key="4">
    <source>
        <dbReference type="Google" id="ProtNLM"/>
    </source>
</evidence>
<dbReference type="Proteomes" id="UP000325577">
    <property type="component" value="Linkage Group LG13"/>
</dbReference>
<name>A0A5J5BDE2_9ASTE</name>
<dbReference type="Pfam" id="PF00702">
    <property type="entry name" value="Hydrolase"/>
    <property type="match status" value="1"/>
</dbReference>
<dbReference type="OrthoDB" id="3352408at2759"/>
<dbReference type="PANTHER" id="PTHR24093:SF462">
    <property type="entry name" value="CALCIUM-TRANSPORTING ATPASE 11, PLASMA MEMBRANE-TYPE-RELATED"/>
    <property type="match status" value="1"/>
</dbReference>
<evidence type="ECO:0000313" key="3">
    <source>
        <dbReference type="Proteomes" id="UP000325577"/>
    </source>
</evidence>
<dbReference type="AlphaFoldDB" id="A0A5J5BDE2"/>
<dbReference type="PANTHER" id="PTHR24093">
    <property type="entry name" value="CATION TRANSPORTING ATPASE"/>
    <property type="match status" value="1"/>
</dbReference>
<reference evidence="2 3" key="1">
    <citation type="submission" date="2019-09" db="EMBL/GenBank/DDBJ databases">
        <title>A chromosome-level genome assembly of the Chinese tupelo Nyssa sinensis.</title>
        <authorList>
            <person name="Yang X."/>
            <person name="Kang M."/>
            <person name="Yang Y."/>
            <person name="Xiong H."/>
            <person name="Wang M."/>
            <person name="Zhang Z."/>
            <person name="Wang Z."/>
            <person name="Wu H."/>
            <person name="Ma T."/>
            <person name="Liu J."/>
            <person name="Xi Z."/>
        </authorList>
    </citation>
    <scope>NUCLEOTIDE SEQUENCE [LARGE SCALE GENOMIC DNA]</scope>
    <source>
        <strain evidence="2">J267</strain>
        <tissue evidence="2">Leaf</tissue>
    </source>
</reference>
<evidence type="ECO:0000256" key="1">
    <source>
        <dbReference type="ARBA" id="ARBA00022842"/>
    </source>
</evidence>
<accession>A0A5J5BDE2</accession>
<dbReference type="Gene3D" id="3.40.1110.10">
    <property type="entry name" value="Calcium-transporting ATPase, cytoplasmic domain N"/>
    <property type="match status" value="1"/>
</dbReference>
<dbReference type="InterPro" id="IPR023299">
    <property type="entry name" value="ATPase_P-typ_cyto_dom_N"/>
</dbReference>
<dbReference type="Gene3D" id="3.40.50.1000">
    <property type="entry name" value="HAD superfamily/HAD-like"/>
    <property type="match status" value="1"/>
</dbReference>
<dbReference type="InterPro" id="IPR023214">
    <property type="entry name" value="HAD_sf"/>
</dbReference>
<proteinExistence type="predicted"/>
<dbReference type="GO" id="GO:0005388">
    <property type="term" value="F:P-type calcium transporter activity"/>
    <property type="evidence" value="ECO:0007669"/>
    <property type="project" value="TreeGrafter"/>
</dbReference>
<dbReference type="GO" id="GO:0005886">
    <property type="term" value="C:plasma membrane"/>
    <property type="evidence" value="ECO:0007669"/>
    <property type="project" value="TreeGrafter"/>
</dbReference>
<gene>
    <name evidence="2" type="ORF">F0562_025056</name>
</gene>
<dbReference type="GO" id="GO:0000166">
    <property type="term" value="F:nucleotide binding"/>
    <property type="evidence" value="ECO:0007669"/>
    <property type="project" value="InterPro"/>
</dbReference>